<feature type="transmembrane region" description="Helical" evidence="1">
    <location>
        <begin position="141"/>
        <end position="165"/>
    </location>
</feature>
<dbReference type="InterPro" id="IPR000620">
    <property type="entry name" value="EamA_dom"/>
</dbReference>
<sequence length="289" mass="32938">MRYLVIVSVIWAFSFPLIGHYLVGRNVANPVDSYFVIVARFALALLVFLPFIRFKNVPNMLKLSLISIGAVQIGIMYICYYQSFKYLQIHEVALFTIFTPFYVSVFYDICKRSMRWRYLPSIALAVLGAYIIKYGDVSDDFIVGFLWIQGANMCFGIGQSAYKFVMEKFTMPKQEQVFGYFYIGALSVGLVSYAFFGNVNILPSETHQWLILLYLGVIASGLGYFWWNKGACGVDSGILAIMNNVLIPLAIVANALVWGQSIENLGQFLLGSLLIALSLWWHYRILRRY</sequence>
<keyword evidence="1" id="KW-0472">Membrane</keyword>
<dbReference type="RefSeq" id="WP_115721287.1">
    <property type="nucleotide sequence ID" value="NZ_UGHX01000001.1"/>
</dbReference>
<dbReference type="AlphaFoldDB" id="A0A377JQZ8"/>
<feature type="transmembrane region" description="Helical" evidence="1">
    <location>
        <begin position="89"/>
        <end position="109"/>
    </location>
</feature>
<reference evidence="3 4" key="1">
    <citation type="submission" date="2018-06" db="EMBL/GenBank/DDBJ databases">
        <authorList>
            <consortium name="Pathogen Informatics"/>
            <person name="Doyle S."/>
        </authorList>
    </citation>
    <scope>NUCLEOTIDE SEQUENCE [LARGE SCALE GENOMIC DNA]</scope>
    <source>
        <strain evidence="3 4">NCTC12219</strain>
    </source>
</reference>
<feature type="transmembrane region" description="Helical" evidence="1">
    <location>
        <begin position="177"/>
        <end position="196"/>
    </location>
</feature>
<dbReference type="PANTHER" id="PTHR22911:SF130">
    <property type="entry name" value="BIOTIN TRANSPORTER"/>
    <property type="match status" value="1"/>
</dbReference>
<evidence type="ECO:0000256" key="1">
    <source>
        <dbReference type="SAM" id="Phobius"/>
    </source>
</evidence>
<evidence type="ECO:0000313" key="4">
    <source>
        <dbReference type="Proteomes" id="UP000255103"/>
    </source>
</evidence>
<dbReference type="GO" id="GO:0016020">
    <property type="term" value="C:membrane"/>
    <property type="evidence" value="ECO:0007669"/>
    <property type="project" value="InterPro"/>
</dbReference>
<feature type="transmembrane region" description="Helical" evidence="1">
    <location>
        <begin position="208"/>
        <end position="227"/>
    </location>
</feature>
<feature type="transmembrane region" description="Helical" evidence="1">
    <location>
        <begin position="116"/>
        <end position="135"/>
    </location>
</feature>
<gene>
    <name evidence="3" type="primary">madN</name>
    <name evidence="3" type="ORF">NCTC12219_00268</name>
</gene>
<feature type="transmembrane region" description="Helical" evidence="1">
    <location>
        <begin position="265"/>
        <end position="283"/>
    </location>
</feature>
<dbReference type="SUPFAM" id="SSF103481">
    <property type="entry name" value="Multidrug resistance efflux transporter EmrE"/>
    <property type="match status" value="1"/>
</dbReference>
<dbReference type="InterPro" id="IPR037185">
    <property type="entry name" value="EmrE-like"/>
</dbReference>
<feature type="domain" description="EamA" evidence="2">
    <location>
        <begin position="4"/>
        <end position="132"/>
    </location>
</feature>
<keyword evidence="1" id="KW-1133">Transmembrane helix</keyword>
<evidence type="ECO:0000259" key="2">
    <source>
        <dbReference type="Pfam" id="PF00892"/>
    </source>
</evidence>
<dbReference type="EMBL" id="UGHX01000001">
    <property type="protein sequence ID" value="STP10409.1"/>
    <property type="molecule type" value="Genomic_DNA"/>
</dbReference>
<feature type="domain" description="EamA" evidence="2">
    <location>
        <begin position="144"/>
        <end position="279"/>
    </location>
</feature>
<keyword evidence="1" id="KW-0812">Transmembrane</keyword>
<feature type="transmembrane region" description="Helical" evidence="1">
    <location>
        <begin position="34"/>
        <end position="52"/>
    </location>
</feature>
<feature type="transmembrane region" description="Helical" evidence="1">
    <location>
        <begin position="64"/>
        <end position="83"/>
    </location>
</feature>
<dbReference type="Proteomes" id="UP000255103">
    <property type="component" value="Unassembled WGS sequence"/>
</dbReference>
<protein>
    <submittedName>
        <fullName evidence="3">Putative acetate efflux pump</fullName>
    </submittedName>
</protein>
<dbReference type="Pfam" id="PF00892">
    <property type="entry name" value="EamA"/>
    <property type="match status" value="2"/>
</dbReference>
<feature type="transmembrane region" description="Helical" evidence="1">
    <location>
        <begin position="239"/>
        <end position="259"/>
    </location>
</feature>
<name>A0A377JQZ8_9HELI</name>
<organism evidence="3 4">
    <name type="scientific">Helicobacter cinaedi</name>
    <dbReference type="NCBI Taxonomy" id="213"/>
    <lineage>
        <taxon>Bacteria</taxon>
        <taxon>Pseudomonadati</taxon>
        <taxon>Campylobacterota</taxon>
        <taxon>Epsilonproteobacteria</taxon>
        <taxon>Campylobacterales</taxon>
        <taxon>Helicobacteraceae</taxon>
        <taxon>Helicobacter</taxon>
    </lineage>
</organism>
<proteinExistence type="predicted"/>
<evidence type="ECO:0000313" key="3">
    <source>
        <dbReference type="EMBL" id="STP10409.1"/>
    </source>
</evidence>
<accession>A0A377JQZ8</accession>
<dbReference type="PANTHER" id="PTHR22911">
    <property type="entry name" value="ACYL-MALONYL CONDENSING ENZYME-RELATED"/>
    <property type="match status" value="1"/>
</dbReference>